<proteinExistence type="predicted"/>
<protein>
    <submittedName>
        <fullName evidence="4">DUF5605 domain-containing protein</fullName>
    </submittedName>
</protein>
<dbReference type="Pfam" id="PF18310">
    <property type="entry name" value="DUF5605"/>
    <property type="match status" value="1"/>
</dbReference>
<keyword evidence="5" id="KW-1185">Reference proteome</keyword>
<dbReference type="AlphaFoldDB" id="A0AA96LBR8"/>
<dbReference type="Pfam" id="PF16586">
    <property type="entry name" value="DUF5060"/>
    <property type="match status" value="1"/>
</dbReference>
<reference evidence="4 5" key="1">
    <citation type="submission" date="2022-02" db="EMBL/GenBank/DDBJ databases">
        <title>Paenibacillus sp. MBLB1776 Whole Genome Shotgun Sequencing.</title>
        <authorList>
            <person name="Hwang C.Y."/>
            <person name="Cho E.-S."/>
            <person name="Seo M.-J."/>
        </authorList>
    </citation>
    <scope>NUCLEOTIDE SEQUENCE [LARGE SCALE GENOMIC DNA]</scope>
    <source>
        <strain evidence="4 5">MBLB1776</strain>
    </source>
</reference>
<dbReference type="Proteomes" id="UP001305702">
    <property type="component" value="Chromosome"/>
</dbReference>
<dbReference type="PANTHER" id="PTHR37836">
    <property type="entry name" value="LMO1036 PROTEIN"/>
    <property type="match status" value="1"/>
</dbReference>
<organism evidence="4 5">
    <name type="scientific">Paenibacillus aurantius</name>
    <dbReference type="NCBI Taxonomy" id="2918900"/>
    <lineage>
        <taxon>Bacteria</taxon>
        <taxon>Bacillati</taxon>
        <taxon>Bacillota</taxon>
        <taxon>Bacilli</taxon>
        <taxon>Bacillales</taxon>
        <taxon>Paenibacillaceae</taxon>
        <taxon>Paenibacillus</taxon>
    </lineage>
</organism>
<evidence type="ECO:0000313" key="5">
    <source>
        <dbReference type="Proteomes" id="UP001305702"/>
    </source>
</evidence>
<dbReference type="Gene3D" id="3.20.20.80">
    <property type="entry name" value="Glycosidases"/>
    <property type="match status" value="1"/>
</dbReference>
<accession>A0AA96LBR8</accession>
<evidence type="ECO:0000313" key="4">
    <source>
        <dbReference type="EMBL" id="WNQ08942.1"/>
    </source>
</evidence>
<dbReference type="InterPro" id="IPR013783">
    <property type="entry name" value="Ig-like_fold"/>
</dbReference>
<dbReference type="EMBL" id="CP130318">
    <property type="protein sequence ID" value="WNQ08942.1"/>
    <property type="molecule type" value="Genomic_DNA"/>
</dbReference>
<evidence type="ECO:0000259" key="3">
    <source>
        <dbReference type="Pfam" id="PF18310"/>
    </source>
</evidence>
<dbReference type="InterPro" id="IPR017853">
    <property type="entry name" value="GH"/>
</dbReference>
<dbReference type="KEGG" id="paun:MJA45_14920"/>
<feature type="domain" description="Apiosidase-like catalytic" evidence="1">
    <location>
        <begin position="104"/>
        <end position="243"/>
    </location>
</feature>
<evidence type="ECO:0000259" key="1">
    <source>
        <dbReference type="Pfam" id="PF13204"/>
    </source>
</evidence>
<evidence type="ECO:0000259" key="2">
    <source>
        <dbReference type="Pfam" id="PF16586"/>
    </source>
</evidence>
<gene>
    <name evidence="4" type="ORF">MJA45_14920</name>
</gene>
<dbReference type="InterPro" id="IPR032260">
    <property type="entry name" value="DUF5060"/>
</dbReference>
<name>A0AA96LBR8_9BACL</name>
<dbReference type="InterPro" id="IPR041239">
    <property type="entry name" value="DUF5605"/>
</dbReference>
<feature type="domain" description="DUF5060" evidence="2">
    <location>
        <begin position="8"/>
        <end position="73"/>
    </location>
</feature>
<dbReference type="SUPFAM" id="SSF51445">
    <property type="entry name" value="(Trans)glycosidases"/>
    <property type="match status" value="1"/>
</dbReference>
<dbReference type="PANTHER" id="PTHR37836:SF2">
    <property type="entry name" value="DUF4038 DOMAIN-CONTAINING PROTEIN"/>
    <property type="match status" value="1"/>
</dbReference>
<feature type="domain" description="DUF5605" evidence="3">
    <location>
        <begin position="405"/>
        <end position="473"/>
    </location>
</feature>
<dbReference type="Gene3D" id="2.60.40.3950">
    <property type="match status" value="1"/>
</dbReference>
<dbReference type="RefSeq" id="WP_315602709.1">
    <property type="nucleotide sequence ID" value="NZ_CP130318.1"/>
</dbReference>
<sequence length="495" mass="56035">MNSFTDRVERWGLFEWKLEGTESDNPSGEVRVRAEFRKGSRYFETEGFDDGKGCYVIRFMPDEEGVWSVRTVSEQASFHGLAGEFQCLPASDGNHGPVRAAGLHFTYADGTPFLPFGTTSLAWHVQEERYVEQTLQTLAGAPFNKIRMSLLPPREAVTGQESIPFALRENGSADPERLNLAYFARLEKALTALLRLGVEAELILFPAISGEWGLEAMTLEEKNRYVRYVVARLAAYRHVWWTLEEIDSRSYPAGQEDREVLLRTLRECDYAGHLLTVNGRVDGYDWGRPSITHISLRHEDVKVASEFTQNYGKPVVVDVCGWEGDGASRWNSLTAEEMVYRLWEGLARGGYASHGEFLLQPGQLRWSVHGGTLLGEAPARLAFLKGLLQDAPSGLTYSRERHDASTLERKGEYYLQYFGPHRFSSRTFAMPEGRYGAELIDTWNMTIEPLESAYEHRFQIVLPGELFHALRLQRTGEAQTEAPVETGEEVEENDD</sequence>
<dbReference type="Gene3D" id="2.60.40.10">
    <property type="entry name" value="Immunoglobulins"/>
    <property type="match status" value="1"/>
</dbReference>
<dbReference type="InterPro" id="IPR025277">
    <property type="entry name" value="Apiosidase-like_cat_dom"/>
</dbReference>
<dbReference type="Pfam" id="PF13204">
    <property type="entry name" value="Apiosidase"/>
    <property type="match status" value="1"/>
</dbReference>